<protein>
    <submittedName>
        <fullName evidence="2">Uncharacterized protein</fullName>
    </submittedName>
</protein>
<comment type="caution">
    <text evidence="2">The sequence shown here is derived from an EMBL/GenBank/DDBJ whole genome shotgun (WGS) entry which is preliminary data.</text>
</comment>
<dbReference type="EMBL" id="CYRY02005614">
    <property type="protein sequence ID" value="VCW70031.1"/>
    <property type="molecule type" value="Genomic_DNA"/>
</dbReference>
<dbReference type="Proteomes" id="UP000269945">
    <property type="component" value="Unassembled WGS sequence"/>
</dbReference>
<dbReference type="AlphaFoldDB" id="A0A9X9LJY6"/>
<evidence type="ECO:0000256" key="1">
    <source>
        <dbReference type="SAM" id="MobiDB-lite"/>
    </source>
</evidence>
<evidence type="ECO:0000313" key="3">
    <source>
        <dbReference type="Proteomes" id="UP000269945"/>
    </source>
</evidence>
<keyword evidence="3" id="KW-1185">Reference proteome</keyword>
<accession>A0A9X9LJY6</accession>
<evidence type="ECO:0000313" key="2">
    <source>
        <dbReference type="EMBL" id="VCW70031.1"/>
    </source>
</evidence>
<feature type="region of interest" description="Disordered" evidence="1">
    <location>
        <begin position="1"/>
        <end position="26"/>
    </location>
</feature>
<gene>
    <name evidence="2" type="ORF">BN2614_LOCUS3</name>
</gene>
<organism evidence="2 3">
    <name type="scientific">Gulo gulo</name>
    <name type="common">Wolverine</name>
    <name type="synonym">Gluton</name>
    <dbReference type="NCBI Taxonomy" id="48420"/>
    <lineage>
        <taxon>Eukaryota</taxon>
        <taxon>Metazoa</taxon>
        <taxon>Chordata</taxon>
        <taxon>Craniata</taxon>
        <taxon>Vertebrata</taxon>
        <taxon>Euteleostomi</taxon>
        <taxon>Mammalia</taxon>
        <taxon>Eutheria</taxon>
        <taxon>Laurasiatheria</taxon>
        <taxon>Carnivora</taxon>
        <taxon>Caniformia</taxon>
        <taxon>Musteloidea</taxon>
        <taxon>Mustelidae</taxon>
        <taxon>Guloninae</taxon>
        <taxon>Gulo</taxon>
    </lineage>
</organism>
<feature type="compositionally biased region" description="Polar residues" evidence="1">
    <location>
        <begin position="1"/>
        <end position="10"/>
    </location>
</feature>
<name>A0A9X9LJY6_GULGU</name>
<proteinExistence type="predicted"/>
<sequence length="41" mass="4568">MTNLRLSTGPQRACRNPAQKLTGNLHSPQMTRSTFLLSLKV</sequence>
<reference evidence="2 3" key="1">
    <citation type="submission" date="2018-10" db="EMBL/GenBank/DDBJ databases">
        <authorList>
            <person name="Ekblom R."/>
            <person name="Jareborg N."/>
        </authorList>
    </citation>
    <scope>NUCLEOTIDE SEQUENCE [LARGE SCALE GENOMIC DNA]</scope>
    <source>
        <tissue evidence="2">Muscle</tissue>
    </source>
</reference>